<feature type="compositionally biased region" description="Polar residues" evidence="5">
    <location>
        <begin position="477"/>
        <end position="495"/>
    </location>
</feature>
<feature type="transmembrane region" description="Helical" evidence="6">
    <location>
        <begin position="1224"/>
        <end position="1245"/>
    </location>
</feature>
<feature type="compositionally biased region" description="Polar residues" evidence="5">
    <location>
        <begin position="552"/>
        <end position="568"/>
    </location>
</feature>
<keyword evidence="6" id="KW-1133">Transmembrane helix</keyword>
<evidence type="ECO:0000256" key="4">
    <source>
        <dbReference type="ARBA" id="ARBA00023180"/>
    </source>
</evidence>
<keyword evidence="4" id="KW-0325">Glycoprotein</keyword>
<accession>A0A8J6H867</accession>
<evidence type="ECO:0000256" key="3">
    <source>
        <dbReference type="ARBA" id="ARBA00023157"/>
    </source>
</evidence>
<dbReference type="FunFam" id="2.10.90.10:FF:000018">
    <property type="entry name" value="Spatzle 4"/>
    <property type="match status" value="1"/>
</dbReference>
<gene>
    <name evidence="9" type="ORF">GEV33_013285</name>
</gene>
<dbReference type="GO" id="GO:0005615">
    <property type="term" value="C:extracellular space"/>
    <property type="evidence" value="ECO:0007669"/>
    <property type="project" value="UniProtKB-ARBA"/>
</dbReference>
<feature type="region of interest" description="Disordered" evidence="5">
    <location>
        <begin position="548"/>
        <end position="604"/>
    </location>
</feature>
<dbReference type="GO" id="GO:0021556">
    <property type="term" value="P:central nervous system formation"/>
    <property type="evidence" value="ECO:0007669"/>
    <property type="project" value="TreeGrafter"/>
</dbReference>
<dbReference type="GO" id="GO:0045087">
    <property type="term" value="P:innate immune response"/>
    <property type="evidence" value="ECO:0007669"/>
    <property type="project" value="TreeGrafter"/>
</dbReference>
<keyword evidence="6" id="KW-0472">Membrane</keyword>
<feature type="region of interest" description="Disordered" evidence="5">
    <location>
        <begin position="1062"/>
        <end position="1103"/>
    </location>
</feature>
<feature type="region of interest" description="Disordered" evidence="5">
    <location>
        <begin position="617"/>
        <end position="671"/>
    </location>
</feature>
<keyword evidence="6" id="KW-0812">Transmembrane</keyword>
<feature type="chain" id="PRO_5035244081" description="Spaetzle domain-containing protein" evidence="7">
    <location>
        <begin position="23"/>
        <end position="1435"/>
    </location>
</feature>
<dbReference type="EMBL" id="JABDTM020028095">
    <property type="protein sequence ID" value="KAH0809506.1"/>
    <property type="molecule type" value="Genomic_DNA"/>
</dbReference>
<evidence type="ECO:0000259" key="8">
    <source>
        <dbReference type="Pfam" id="PF16077"/>
    </source>
</evidence>
<dbReference type="InterPro" id="IPR052444">
    <property type="entry name" value="Spz/Toll_ligand-like"/>
</dbReference>
<feature type="region of interest" description="Disordered" evidence="5">
    <location>
        <begin position="476"/>
        <end position="495"/>
    </location>
</feature>
<protein>
    <recommendedName>
        <fullName evidence="8">Spaetzle domain-containing protein</fullName>
    </recommendedName>
</protein>
<evidence type="ECO:0000313" key="10">
    <source>
        <dbReference type="Proteomes" id="UP000719412"/>
    </source>
</evidence>
<dbReference type="Proteomes" id="UP000719412">
    <property type="component" value="Unassembled WGS sequence"/>
</dbReference>
<comment type="subunit">
    <text evidence="1">Homodimer; disulfide-linked.</text>
</comment>
<reference evidence="9" key="2">
    <citation type="submission" date="2021-08" db="EMBL/GenBank/DDBJ databases">
        <authorList>
            <person name="Eriksson T."/>
        </authorList>
    </citation>
    <scope>NUCLEOTIDE SEQUENCE</scope>
    <source>
        <strain evidence="9">Stoneville</strain>
        <tissue evidence="9">Whole head</tissue>
    </source>
</reference>
<evidence type="ECO:0000256" key="2">
    <source>
        <dbReference type="ARBA" id="ARBA00022729"/>
    </source>
</evidence>
<reference evidence="9" key="1">
    <citation type="journal article" date="2020" name="J Insects Food Feed">
        <title>The yellow mealworm (Tenebrio molitor) genome: a resource for the emerging insects as food and feed industry.</title>
        <authorList>
            <person name="Eriksson T."/>
            <person name="Andere A."/>
            <person name="Kelstrup H."/>
            <person name="Emery V."/>
            <person name="Picard C."/>
        </authorList>
    </citation>
    <scope>NUCLEOTIDE SEQUENCE</scope>
    <source>
        <strain evidence="9">Stoneville</strain>
        <tissue evidence="9">Whole head</tissue>
    </source>
</reference>
<comment type="caution">
    <text evidence="9">The sequence shown here is derived from an EMBL/GenBank/DDBJ whole genome shotgun (WGS) entry which is preliminary data.</text>
</comment>
<feature type="signal peptide" evidence="7">
    <location>
        <begin position="1"/>
        <end position="22"/>
    </location>
</feature>
<proteinExistence type="predicted"/>
<dbReference type="PANTHER" id="PTHR23199">
    <property type="entry name" value="NEUROTROPHIN 1-RELATED"/>
    <property type="match status" value="1"/>
</dbReference>
<dbReference type="Pfam" id="PF16077">
    <property type="entry name" value="Spaetzle"/>
    <property type="match status" value="1"/>
</dbReference>
<keyword evidence="2 7" id="KW-0732">Signal</keyword>
<feature type="region of interest" description="Disordered" evidence="5">
    <location>
        <begin position="398"/>
        <end position="463"/>
    </location>
</feature>
<organism evidence="9 10">
    <name type="scientific">Tenebrio molitor</name>
    <name type="common">Yellow mealworm beetle</name>
    <dbReference type="NCBI Taxonomy" id="7067"/>
    <lineage>
        <taxon>Eukaryota</taxon>
        <taxon>Metazoa</taxon>
        <taxon>Ecdysozoa</taxon>
        <taxon>Arthropoda</taxon>
        <taxon>Hexapoda</taxon>
        <taxon>Insecta</taxon>
        <taxon>Pterygota</taxon>
        <taxon>Neoptera</taxon>
        <taxon>Endopterygota</taxon>
        <taxon>Coleoptera</taxon>
        <taxon>Polyphaga</taxon>
        <taxon>Cucujiformia</taxon>
        <taxon>Tenebrionidae</taxon>
        <taxon>Tenebrio</taxon>
    </lineage>
</organism>
<name>A0A8J6H867_TENMO</name>
<dbReference type="GO" id="GO:0008083">
    <property type="term" value="F:growth factor activity"/>
    <property type="evidence" value="ECO:0007669"/>
    <property type="project" value="TreeGrafter"/>
</dbReference>
<keyword evidence="10" id="KW-1185">Reference proteome</keyword>
<dbReference type="GO" id="GO:0005121">
    <property type="term" value="F:Toll binding"/>
    <property type="evidence" value="ECO:0007669"/>
    <property type="project" value="TreeGrafter"/>
</dbReference>
<evidence type="ECO:0000256" key="7">
    <source>
        <dbReference type="SAM" id="SignalP"/>
    </source>
</evidence>
<evidence type="ECO:0000256" key="6">
    <source>
        <dbReference type="SAM" id="Phobius"/>
    </source>
</evidence>
<dbReference type="Gene3D" id="2.10.90.10">
    <property type="entry name" value="Cystine-knot cytokines"/>
    <property type="match status" value="1"/>
</dbReference>
<dbReference type="InterPro" id="IPR032104">
    <property type="entry name" value="Spaetzle"/>
</dbReference>
<keyword evidence="3" id="KW-1015">Disulfide bond</keyword>
<feature type="region of interest" description="Disordered" evidence="5">
    <location>
        <begin position="238"/>
        <end position="261"/>
    </location>
</feature>
<dbReference type="InterPro" id="IPR029034">
    <property type="entry name" value="Cystine-knot_cytokine"/>
</dbReference>
<evidence type="ECO:0000313" key="9">
    <source>
        <dbReference type="EMBL" id="KAH0809506.1"/>
    </source>
</evidence>
<feature type="region of interest" description="Disordered" evidence="5">
    <location>
        <begin position="150"/>
        <end position="172"/>
    </location>
</feature>
<evidence type="ECO:0000256" key="1">
    <source>
        <dbReference type="ARBA" id="ARBA00011748"/>
    </source>
</evidence>
<feature type="domain" description="Spaetzle" evidence="8">
    <location>
        <begin position="1124"/>
        <end position="1200"/>
    </location>
</feature>
<sequence length="1435" mass="160109">MDLTKTLLLLLSLYYLDRPVFAALSYFVSPDDLVHQIVPLGAPWPANQAGYFNFTQIAEVTPPAVNIVPVRFEITTTTTERPVPVQFVDTANLAISLPDYITQRVPSMRPDFHRNPWAGFSSTESYWTQNLPFDFEGPLEDSLEVNPTLSGRIRENNPSTSEQSVSSDGVRATATTIQKQTPINLEYKPTRPFYHPNPGNTVGQIIPPGKPWPSSPQDYQNFTQNGQSIDLINRIKEDDLSTTNKPVSSAKPKPTSSSIQEQTPISLEYQPNRPFFHPNPGSTLGQIVPPGKPWPSNAEDYQNFSQTAPPVNLEDRVKETSSSTNQPTTLVPTQSPMIEQTPASLEYKPNRPFHHPNPGNTVEQIVPPGQPWPSNAEDYQNFSQTAPTVSLEDRIKESNISTTNRPISSTVISPTPSPTKQQNLEYQPNRPSYHPNPGNTIGQIVPPGKPWPSNAEDYKNFSQTAPPVNLEDRIKETSSTANQPTLSPTKHQTPISLEYKPNRPFYHPNPGNTVGQVVPPGKPWPGNVEDYQNFSQPAPVTNLEDRIKEPGASTNRPSSSIEVASTPVNLEYKPSRPSHHPNPGSTLGQIVPPGKPWPNSTNLFENFNQTTALPNVEISSTPKKPESPPSGFWWPAVPSLEDSEQKEQPRSSSIQPDALETTSRNEEITNEGKLYTSKIRVAEATSEGTPVTTPRGKIATTMSLLNFSSPFLATPNPPSANFFPPPVPYSYPTPQKPFLREDYGGLHQGHQGQLPATQFQHNQQQPAYTKVTDDGTKTKVHAVIDYDYDEDEAPGLPPPVTPIQGPIYIKNGSVPVVPLYSHPVLNNGTFVQIPVCLGLAGLVVQLTNQARPSISFVYIRIWRLLLRSYRGRGHVSCDNIAAAFCSTGKNRRQVVRTGRQEPALRGVSSKEMPTIRRAGAPYWILSICNSVNCSIVRDIIMKFGIDIHRVCKTTRGVQICQQICPTAYSICGNNNTVDGAVRSLRFRIAWRIHTGRPLHKASPAIILPNSRKFLSIVSQIAQTMNAFFATTMTNSISRDRIELFIDENKALMKRMYGEFDMGSPEYGPGRKRKRSTKPGVPDLHFDPGPDPGGKTGGESFFSHIRNPRQNFRNNQSSESGRVDACESKVEIVTPYWASNSAGKIRAIVNTQHFEQAIHQEVCAKMRTNRCSGDCGCEQKYKWHRLLAYDPDNDCKGIFMDCCSDNLCLKISTPKVYIGRKSTRVVIGIVGASFILPFVLFIFHVLTKTYPADENQSEYENRLVIAYKSSFKKHNDVVFALASLLEKLILNRVDVVDLSKKNRKFLEKSCIDSVVLAKYVVYVAPPRHDSNPILVDKWMSEKQFVAVIFDHCIDKLPDFFDNHKTFKLFEEFDKFICALNISETHNPALEEDLRKKTAEAKIETDRYTNVDVLPKIIVTDSEPQEHDSLISTKVVL</sequence>
<dbReference type="PANTHER" id="PTHR23199:SF13">
    <property type="entry name" value="PROTEIN SPAETZLE 3"/>
    <property type="match status" value="1"/>
</dbReference>
<dbReference type="SUPFAM" id="SSF57501">
    <property type="entry name" value="Cystine-knot cytokines"/>
    <property type="match status" value="1"/>
</dbReference>
<evidence type="ECO:0000256" key="5">
    <source>
        <dbReference type="SAM" id="MobiDB-lite"/>
    </source>
</evidence>
<feature type="compositionally biased region" description="Polar residues" evidence="5">
    <location>
        <begin position="420"/>
        <end position="430"/>
    </location>
</feature>
<feature type="compositionally biased region" description="Polar residues" evidence="5">
    <location>
        <begin position="156"/>
        <end position="172"/>
    </location>
</feature>